<evidence type="ECO:0000256" key="1">
    <source>
        <dbReference type="SAM" id="MobiDB-lite"/>
    </source>
</evidence>
<dbReference type="AlphaFoldDB" id="A0ABD2MHJ5"/>
<sequence length="182" mass="21252">MFLPSIIHYSQPRATNDIDSDDIVLMTEDNREPSRKRSITYDNRSDDIKHQEDLGVPPPKKRKRLRDPKIILEDQKKKHLIKLPCTLIDDKMTDIETVTLKYFESGHTCMAADTVHAAIIEKFKRTREVYDFDDFEHNINTSRKNLEVAVLSHKEMIVFSNDSKVAYPKGINIHNLNVTQFR</sequence>
<feature type="compositionally biased region" description="Basic and acidic residues" evidence="1">
    <location>
        <begin position="43"/>
        <end position="53"/>
    </location>
</feature>
<dbReference type="EMBL" id="JABFTP020000001">
    <property type="protein sequence ID" value="KAL3265861.1"/>
    <property type="molecule type" value="Genomic_DNA"/>
</dbReference>
<evidence type="ECO:0000313" key="3">
    <source>
        <dbReference type="Proteomes" id="UP001516400"/>
    </source>
</evidence>
<dbReference type="Proteomes" id="UP001516400">
    <property type="component" value="Unassembled WGS sequence"/>
</dbReference>
<keyword evidence="3" id="KW-1185">Reference proteome</keyword>
<name>A0ABD2MHJ5_9CUCU</name>
<reference evidence="2 3" key="1">
    <citation type="journal article" date="2021" name="BMC Biol.">
        <title>Horizontally acquired antibacterial genes associated with adaptive radiation of ladybird beetles.</title>
        <authorList>
            <person name="Li H.S."/>
            <person name="Tang X.F."/>
            <person name="Huang Y.H."/>
            <person name="Xu Z.Y."/>
            <person name="Chen M.L."/>
            <person name="Du X.Y."/>
            <person name="Qiu B.Y."/>
            <person name="Chen P.T."/>
            <person name="Zhang W."/>
            <person name="Slipinski A."/>
            <person name="Escalona H.E."/>
            <person name="Waterhouse R.M."/>
            <person name="Zwick A."/>
            <person name="Pang H."/>
        </authorList>
    </citation>
    <scope>NUCLEOTIDE SEQUENCE [LARGE SCALE GENOMIC DNA]</scope>
    <source>
        <strain evidence="2">SYSU2018</strain>
    </source>
</reference>
<feature type="region of interest" description="Disordered" evidence="1">
    <location>
        <begin position="30"/>
        <end position="66"/>
    </location>
</feature>
<proteinExistence type="predicted"/>
<gene>
    <name evidence="2" type="ORF">HHI36_010057</name>
</gene>
<accession>A0ABD2MHJ5</accession>
<protein>
    <submittedName>
        <fullName evidence="2">Uncharacterized protein</fullName>
    </submittedName>
</protein>
<organism evidence="2 3">
    <name type="scientific">Cryptolaemus montrouzieri</name>
    <dbReference type="NCBI Taxonomy" id="559131"/>
    <lineage>
        <taxon>Eukaryota</taxon>
        <taxon>Metazoa</taxon>
        <taxon>Ecdysozoa</taxon>
        <taxon>Arthropoda</taxon>
        <taxon>Hexapoda</taxon>
        <taxon>Insecta</taxon>
        <taxon>Pterygota</taxon>
        <taxon>Neoptera</taxon>
        <taxon>Endopterygota</taxon>
        <taxon>Coleoptera</taxon>
        <taxon>Polyphaga</taxon>
        <taxon>Cucujiformia</taxon>
        <taxon>Coccinelloidea</taxon>
        <taxon>Coccinellidae</taxon>
        <taxon>Scymninae</taxon>
        <taxon>Scymnini</taxon>
        <taxon>Cryptolaemus</taxon>
    </lineage>
</organism>
<comment type="caution">
    <text evidence="2">The sequence shown here is derived from an EMBL/GenBank/DDBJ whole genome shotgun (WGS) entry which is preliminary data.</text>
</comment>
<evidence type="ECO:0000313" key="2">
    <source>
        <dbReference type="EMBL" id="KAL3265861.1"/>
    </source>
</evidence>